<dbReference type="Pfam" id="PF18199">
    <property type="entry name" value="Dynein_C"/>
    <property type="match status" value="1"/>
</dbReference>
<name>A0A061QMY7_9CHLO</name>
<proteinExistence type="predicted"/>
<organism evidence="2">
    <name type="scientific">Tetraselmis sp. GSL018</name>
    <dbReference type="NCBI Taxonomy" id="582737"/>
    <lineage>
        <taxon>Eukaryota</taxon>
        <taxon>Viridiplantae</taxon>
        <taxon>Chlorophyta</taxon>
        <taxon>core chlorophytes</taxon>
        <taxon>Chlorodendrophyceae</taxon>
        <taxon>Chlorodendrales</taxon>
        <taxon>Chlorodendraceae</taxon>
        <taxon>Tetraselmis</taxon>
    </lineage>
</organism>
<dbReference type="EMBL" id="GBEZ01025035">
    <property type="protein sequence ID" value="JAC62012.1"/>
    <property type="molecule type" value="Transcribed_RNA"/>
</dbReference>
<dbReference type="InterPro" id="IPR043160">
    <property type="entry name" value="Dynein_C_barrel"/>
</dbReference>
<evidence type="ECO:0000259" key="1">
    <source>
        <dbReference type="Pfam" id="PF18199"/>
    </source>
</evidence>
<protein>
    <recommendedName>
        <fullName evidence="1">Dynein heavy chain C-terminal domain-containing protein</fullName>
    </recommendedName>
</protein>
<sequence>ENRISLASVTIQGCIADTSMGYSSQTAPPDTGIYVGGVHLKGAAWVGGVMQEPGREELYNPLPPVHVFPAHRGAEKRHLPENTYSFDCPLLDCPVPLCGKARELLPLSLATRQHPDDWLRSGVVWHLLVAELLTLTRFLSRASSVDQISTGASFPLTDALRSSKRISSKLWGVPCRGNSVYMT</sequence>
<evidence type="ECO:0000313" key="2">
    <source>
        <dbReference type="EMBL" id="JAC62012.1"/>
    </source>
</evidence>
<feature type="non-terminal residue" evidence="2">
    <location>
        <position position="1"/>
    </location>
</feature>
<accession>A0A061QMY7</accession>
<dbReference type="Gene3D" id="3.10.490.20">
    <property type="match status" value="1"/>
</dbReference>
<reference evidence="2" key="1">
    <citation type="submission" date="2014-05" db="EMBL/GenBank/DDBJ databases">
        <title>The transcriptome of the halophilic microalga Tetraselmis sp. GSL018 isolated from the Great Salt Lake, Utah.</title>
        <authorList>
            <person name="Jinkerson R.E."/>
            <person name="D'Adamo S."/>
            <person name="Posewitz M.C."/>
        </authorList>
    </citation>
    <scope>NUCLEOTIDE SEQUENCE</scope>
    <source>
        <strain evidence="2">GSL018</strain>
    </source>
</reference>
<feature type="domain" description="Dynein heavy chain C-terminal" evidence="1">
    <location>
        <begin position="3"/>
        <end position="123"/>
    </location>
</feature>
<dbReference type="AlphaFoldDB" id="A0A061QMY7"/>
<dbReference type="InterPro" id="IPR041228">
    <property type="entry name" value="Dynein_C"/>
</dbReference>
<gene>
    <name evidence="2" type="ORF">TSPGSL018_24553</name>
</gene>